<proteinExistence type="predicted"/>
<dbReference type="PANTHER" id="PTHR37170:SF1">
    <property type="entry name" value="GLUTAREDOXIN-LIKE PROTEIN"/>
    <property type="match status" value="1"/>
</dbReference>
<sequence>MTTKLLNEDITTQVREVLGQLQEPVEILFFGTKQDCDYCAETLQLVEEVVDLSDKLGLTVYDIEENDALAKQYKVDKTPGLVIAGVDCGQVLDYGVRFAGIPSGHEFSSLIQDLILVSGRDSGLNPQTREFLGGLEKPVLLQVFVTPTCGYCPRAVVLAHQMAMESPMVEAEMVEATEFPELSQRFGVSGVPQTTINEGAGTVVSALPEENLLAEIIRAVG</sequence>
<protein>
    <recommendedName>
        <fullName evidence="1">Thioredoxin-like fold domain-containing protein</fullName>
    </recommendedName>
</protein>
<feature type="domain" description="Thioredoxin-like fold" evidence="1">
    <location>
        <begin position="141"/>
        <end position="217"/>
    </location>
</feature>
<dbReference type="PROSITE" id="PS51354">
    <property type="entry name" value="GLUTAREDOXIN_2"/>
    <property type="match status" value="1"/>
</dbReference>
<feature type="domain" description="Thioredoxin-like fold" evidence="1">
    <location>
        <begin position="34"/>
        <end position="85"/>
    </location>
</feature>
<dbReference type="Gene3D" id="3.40.30.80">
    <property type="match status" value="1"/>
</dbReference>
<organism evidence="2">
    <name type="scientific">marine sediment metagenome</name>
    <dbReference type="NCBI Taxonomy" id="412755"/>
    <lineage>
        <taxon>unclassified sequences</taxon>
        <taxon>metagenomes</taxon>
        <taxon>ecological metagenomes</taxon>
    </lineage>
</organism>
<comment type="caution">
    <text evidence="2">The sequence shown here is derived from an EMBL/GenBank/DDBJ whole genome shotgun (WGS) entry which is preliminary data.</text>
</comment>
<dbReference type="SUPFAM" id="SSF52833">
    <property type="entry name" value="Thioredoxin-like"/>
    <property type="match status" value="2"/>
</dbReference>
<evidence type="ECO:0000259" key="1">
    <source>
        <dbReference type="Pfam" id="PF13192"/>
    </source>
</evidence>
<dbReference type="InterPro" id="IPR012336">
    <property type="entry name" value="Thioredoxin-like_fold"/>
</dbReference>
<dbReference type="InterPro" id="IPR036249">
    <property type="entry name" value="Thioredoxin-like_sf"/>
</dbReference>
<dbReference type="EMBL" id="BARU01006607">
    <property type="protein sequence ID" value="GAH34333.1"/>
    <property type="molecule type" value="Genomic_DNA"/>
</dbReference>
<dbReference type="NCBIfam" id="TIGR02187">
    <property type="entry name" value="PDO_seleno_TRX"/>
    <property type="match status" value="1"/>
</dbReference>
<dbReference type="InterPro" id="IPR011903">
    <property type="entry name" value="TON_0319-like"/>
</dbReference>
<reference evidence="2" key="1">
    <citation type="journal article" date="2014" name="Front. Microbiol.">
        <title>High frequency of phylogenetically diverse reductive dehalogenase-homologous genes in deep subseafloor sedimentary metagenomes.</title>
        <authorList>
            <person name="Kawai M."/>
            <person name="Futagami T."/>
            <person name="Toyoda A."/>
            <person name="Takaki Y."/>
            <person name="Nishi S."/>
            <person name="Hori S."/>
            <person name="Arai W."/>
            <person name="Tsubouchi T."/>
            <person name="Morono Y."/>
            <person name="Uchiyama I."/>
            <person name="Ito T."/>
            <person name="Fujiyama A."/>
            <person name="Inagaki F."/>
            <person name="Takami H."/>
        </authorList>
    </citation>
    <scope>NUCLEOTIDE SEQUENCE</scope>
    <source>
        <strain evidence="2">Expedition CK06-06</strain>
    </source>
</reference>
<dbReference type="PANTHER" id="PTHR37170">
    <property type="entry name" value="GLUTAREDOXIN-RELATED"/>
    <property type="match status" value="1"/>
</dbReference>
<dbReference type="AlphaFoldDB" id="X1GMU7"/>
<accession>X1GMU7</accession>
<name>X1GMU7_9ZZZZ</name>
<dbReference type="Pfam" id="PF13192">
    <property type="entry name" value="Thioredoxin_3"/>
    <property type="match status" value="2"/>
</dbReference>
<gene>
    <name evidence="2" type="ORF">S03H2_13008</name>
</gene>
<dbReference type="CDD" id="cd02973">
    <property type="entry name" value="TRX_GRX_like"/>
    <property type="match status" value="1"/>
</dbReference>
<evidence type="ECO:0000313" key="2">
    <source>
        <dbReference type="EMBL" id="GAH34333.1"/>
    </source>
</evidence>